<evidence type="ECO:0000313" key="3">
    <source>
        <dbReference type="Proteomes" id="UP000295741"/>
    </source>
</evidence>
<dbReference type="RefSeq" id="WP_133472639.1">
    <property type="nucleotide sequence ID" value="NZ_SNWP01000010.1"/>
</dbReference>
<evidence type="ECO:0000313" key="2">
    <source>
        <dbReference type="EMBL" id="TDO28075.1"/>
    </source>
</evidence>
<dbReference type="InterPro" id="IPR011042">
    <property type="entry name" value="6-blade_b-propeller_TolB-like"/>
</dbReference>
<accession>A0A4R6J1N8</accession>
<name>A0A4R6J1N8_9BACT</name>
<dbReference type="OrthoDB" id="7675395at2"/>
<feature type="chain" id="PRO_5020401969" evidence="1">
    <location>
        <begin position="19"/>
        <end position="275"/>
    </location>
</feature>
<dbReference type="Proteomes" id="UP000295741">
    <property type="component" value="Unassembled WGS sequence"/>
</dbReference>
<reference evidence="2 3" key="1">
    <citation type="submission" date="2019-03" db="EMBL/GenBank/DDBJ databases">
        <title>Genomic Encyclopedia of Archaeal and Bacterial Type Strains, Phase II (KMG-II): from individual species to whole genera.</title>
        <authorList>
            <person name="Goeker M."/>
        </authorList>
    </citation>
    <scope>NUCLEOTIDE SEQUENCE [LARGE SCALE GENOMIC DNA]</scope>
    <source>
        <strain evidence="2 3">DSM 28323</strain>
    </source>
</reference>
<dbReference type="Gene3D" id="2.120.10.30">
    <property type="entry name" value="TolB, C-terminal domain"/>
    <property type="match status" value="1"/>
</dbReference>
<keyword evidence="3" id="KW-1185">Reference proteome</keyword>
<organism evidence="2 3">
    <name type="scientific">Sediminibacterium goheungense</name>
    <dbReference type="NCBI Taxonomy" id="1086393"/>
    <lineage>
        <taxon>Bacteria</taxon>
        <taxon>Pseudomonadati</taxon>
        <taxon>Bacteroidota</taxon>
        <taxon>Chitinophagia</taxon>
        <taxon>Chitinophagales</taxon>
        <taxon>Chitinophagaceae</taxon>
        <taxon>Sediminibacterium</taxon>
    </lineage>
</organism>
<sequence length="275" mass="30352">MKKYILAAMGMLPIILSAQSPTLEKIWSTDSVLKVPESVLADAANQILYVSNIDGQPAEKDGKGSIGKIGLDGKIIQTEWVKGLNAPKGMGMFKGKLYVADLTEVVVIDIKKGTILEKITVPDAVFLNDISIDKKGVIYVSDSRTYKVHKIENGNVFLLIDKLQGPNGLLVTKDGLLILDKGRLLKMRTDGQLAKLADGMDPSTDGIEMVRENEYVVSCWSGIVYYIHSNGYKTTLIDSRNEKINSADIGYDEKRKIIYVPTFYGNTVSAYRLKQ</sequence>
<evidence type="ECO:0000256" key="1">
    <source>
        <dbReference type="SAM" id="SignalP"/>
    </source>
</evidence>
<comment type="caution">
    <text evidence="2">The sequence shown here is derived from an EMBL/GenBank/DDBJ whole genome shotgun (WGS) entry which is preliminary data.</text>
</comment>
<proteinExistence type="predicted"/>
<protein>
    <submittedName>
        <fullName evidence="2">Sugar lactone lactonase YvrE</fullName>
    </submittedName>
</protein>
<dbReference type="EMBL" id="SNWP01000010">
    <property type="protein sequence ID" value="TDO28075.1"/>
    <property type="molecule type" value="Genomic_DNA"/>
</dbReference>
<gene>
    <name evidence="2" type="ORF">BC659_0133</name>
</gene>
<dbReference type="AlphaFoldDB" id="A0A4R6J1N8"/>
<keyword evidence="1" id="KW-0732">Signal</keyword>
<feature type="signal peptide" evidence="1">
    <location>
        <begin position="1"/>
        <end position="18"/>
    </location>
</feature>
<dbReference type="SUPFAM" id="SSF63829">
    <property type="entry name" value="Calcium-dependent phosphotriesterase"/>
    <property type="match status" value="1"/>
</dbReference>